<comment type="caution">
    <text evidence="2">The sequence shown here is derived from an EMBL/GenBank/DDBJ whole genome shotgun (WGS) entry which is preliminary data.</text>
</comment>
<protein>
    <recommendedName>
        <fullName evidence="1">Nucleotide-diphospho-sugar transferase domain-containing protein</fullName>
    </recommendedName>
</protein>
<dbReference type="InterPro" id="IPR005069">
    <property type="entry name" value="Nucl-diP-sugar_transferase"/>
</dbReference>
<dbReference type="AlphaFoldDB" id="A0A6B1I7X8"/>
<dbReference type="Pfam" id="PF03407">
    <property type="entry name" value="Nucleotid_trans"/>
    <property type="match status" value="1"/>
</dbReference>
<reference evidence="2 3" key="1">
    <citation type="submission" date="2019-11" db="EMBL/GenBank/DDBJ databases">
        <title>Genome sequences of 17 halophilic strains isolated from different environments.</title>
        <authorList>
            <person name="Furrow R.E."/>
        </authorList>
    </citation>
    <scope>NUCLEOTIDE SEQUENCE [LARGE SCALE GENOMIC DNA]</scope>
    <source>
        <strain evidence="2 3">22517_05_Cabo</strain>
    </source>
</reference>
<dbReference type="EMBL" id="WMEO01000001">
    <property type="protein sequence ID" value="MYL15297.1"/>
    <property type="molecule type" value="Genomic_DNA"/>
</dbReference>
<feature type="domain" description="Nucleotide-diphospho-sugar transferase" evidence="1">
    <location>
        <begin position="76"/>
        <end position="185"/>
    </location>
</feature>
<dbReference type="SUPFAM" id="SSF53448">
    <property type="entry name" value="Nucleotide-diphospho-sugar transferases"/>
    <property type="match status" value="1"/>
</dbReference>
<proteinExistence type="predicted"/>
<dbReference type="InterPro" id="IPR029044">
    <property type="entry name" value="Nucleotide-diphossugar_trans"/>
</dbReference>
<evidence type="ECO:0000313" key="3">
    <source>
        <dbReference type="Proteomes" id="UP000460194"/>
    </source>
</evidence>
<dbReference type="Proteomes" id="UP000460194">
    <property type="component" value="Unassembled WGS sequence"/>
</dbReference>
<sequence length="280" mass="31958">MNSGVIYVATGDGFFREAVKSAETLREEIDVNITIFTDKEREAPKDFFSISVLDNPVFGFEDKINAMQESPYDRTLYLDTDIYVTSDIIELFDMLDVFELAVAHDVARCESLANDSEPGRTVEGVPRSFPEHNTGVIIYRSDDKMDELLNNWKEDYREGDPHDQPAFRRALYNSNIRFATLPPEYNYFAPSPGFAHGRVRVLHHRILDIDTPGGDMKLDVKEFTSNINESTEKRVSYRLGNKVKYIVPSQKPTLSYRLKRSIQNDGIAKTLQKGLSKLIS</sequence>
<evidence type="ECO:0000313" key="2">
    <source>
        <dbReference type="EMBL" id="MYL15297.1"/>
    </source>
</evidence>
<dbReference type="Gene3D" id="3.90.550.10">
    <property type="entry name" value="Spore Coat Polysaccharide Biosynthesis Protein SpsA, Chain A"/>
    <property type="match status" value="1"/>
</dbReference>
<gene>
    <name evidence="2" type="ORF">GLW36_01350</name>
</gene>
<name>A0A6B1I7X8_9EURY</name>
<evidence type="ECO:0000259" key="1">
    <source>
        <dbReference type="Pfam" id="PF03407"/>
    </source>
</evidence>
<accession>A0A6B1I7X8</accession>
<organism evidence="2 3">
    <name type="scientific">Halorubrum distributum</name>
    <dbReference type="NCBI Taxonomy" id="29283"/>
    <lineage>
        <taxon>Archaea</taxon>
        <taxon>Methanobacteriati</taxon>
        <taxon>Methanobacteriota</taxon>
        <taxon>Stenosarchaea group</taxon>
        <taxon>Halobacteria</taxon>
        <taxon>Halobacteriales</taxon>
        <taxon>Haloferacaceae</taxon>
        <taxon>Halorubrum</taxon>
        <taxon>Halorubrum distributum group</taxon>
    </lineage>
</organism>